<dbReference type="Proteomes" id="UP001145114">
    <property type="component" value="Unassembled WGS sequence"/>
</dbReference>
<organism evidence="1 2">
    <name type="scientific">Spiromyces aspiralis</name>
    <dbReference type="NCBI Taxonomy" id="68401"/>
    <lineage>
        <taxon>Eukaryota</taxon>
        <taxon>Fungi</taxon>
        <taxon>Fungi incertae sedis</taxon>
        <taxon>Zoopagomycota</taxon>
        <taxon>Kickxellomycotina</taxon>
        <taxon>Kickxellomycetes</taxon>
        <taxon>Kickxellales</taxon>
        <taxon>Kickxellaceae</taxon>
        <taxon>Spiromyces</taxon>
    </lineage>
</organism>
<feature type="non-terminal residue" evidence="1">
    <location>
        <position position="286"/>
    </location>
</feature>
<keyword evidence="1" id="KW-0808">Transferase</keyword>
<name>A0ACC1HF27_9FUNG</name>
<protein>
    <submittedName>
        <fullName evidence="1">Histone acetyltransferase 1</fullName>
        <ecNumber evidence="1">2.3.1.48</ecNumber>
    </submittedName>
</protein>
<sequence length="286" mass="32870">MEVLSPDKASKWVTNSNEAVQIRLVSGANPHGIQSALHKINTTSVGDDSLDQDSEGLESIDLVQFHPVFTYPIYGTQERIFGYKGLHVDINVSAGSLRTQMRVRYSKRVEDMESTSLVKLKSDDVYGPIRKILPDGKGADMEPAASLVRRYGQQHSLTEYIDTLGSIDLISNEEEFARVVAEDTEEFRPMGSKIHEYRLEDSSGSVFEVYENSFSSEKFKQFHSRMQPFILFFIEGGTFIDTDDERWRVYTLFEKWDFEGSTGYSFIGYLTMYRFFHWPDKLRARI</sequence>
<reference evidence="1" key="1">
    <citation type="submission" date="2022-06" db="EMBL/GenBank/DDBJ databases">
        <title>Phylogenomic reconstructions and comparative analyses of Kickxellomycotina fungi.</title>
        <authorList>
            <person name="Reynolds N.K."/>
            <person name="Stajich J.E."/>
            <person name="Barry K."/>
            <person name="Grigoriev I.V."/>
            <person name="Crous P."/>
            <person name="Smith M.E."/>
        </authorList>
    </citation>
    <scope>NUCLEOTIDE SEQUENCE</scope>
    <source>
        <strain evidence="1">RSA 2271</strain>
    </source>
</reference>
<comment type="caution">
    <text evidence="1">The sequence shown here is derived from an EMBL/GenBank/DDBJ whole genome shotgun (WGS) entry which is preliminary data.</text>
</comment>
<evidence type="ECO:0000313" key="2">
    <source>
        <dbReference type="Proteomes" id="UP001145114"/>
    </source>
</evidence>
<keyword evidence="1" id="KW-0012">Acyltransferase</keyword>
<dbReference type="EC" id="2.3.1.48" evidence="1"/>
<evidence type="ECO:0000313" key="1">
    <source>
        <dbReference type="EMBL" id="KAJ1674792.1"/>
    </source>
</evidence>
<gene>
    <name evidence="1" type="primary">HAT1_1</name>
    <name evidence="1" type="ORF">EV182_002553</name>
</gene>
<accession>A0ACC1HF27</accession>
<keyword evidence="2" id="KW-1185">Reference proteome</keyword>
<dbReference type="EMBL" id="JAMZIH010005683">
    <property type="protein sequence ID" value="KAJ1674792.1"/>
    <property type="molecule type" value="Genomic_DNA"/>
</dbReference>
<proteinExistence type="predicted"/>